<evidence type="ECO:0000259" key="2">
    <source>
        <dbReference type="Pfam" id="PF16043"/>
    </source>
</evidence>
<reference evidence="3" key="1">
    <citation type="submission" date="2020-02" db="EMBL/GenBank/DDBJ databases">
        <title>Bird 10,000 Genomes (B10K) Project - Family phase.</title>
        <authorList>
            <person name="Zhang G."/>
        </authorList>
    </citation>
    <scope>NUCLEOTIDE SEQUENCE</scope>
    <source>
        <strain evidence="3">B10K-DU-002-37</strain>
        <tissue evidence="3">Muscle</tissue>
    </source>
</reference>
<sequence length="184" mass="21083">DVELLKHIQATVVHLQGDYEKLSSVTENLLDDCHQKQKDIEALFQSLERLEKEKVDKEDLLLGIDVKADKSALASKVNRTQFDASMERLNEVIQEMLSRVTGQEQGWHQLQQQLSEELGSKLDRLELGPFREQLEERWRSTLEKIKEKEPGTKADDAAGIKKQLLTHFHCVSCDRPLNMLVPGP</sequence>
<evidence type="ECO:0000256" key="1">
    <source>
        <dbReference type="SAM" id="Coils"/>
    </source>
</evidence>
<evidence type="ECO:0000313" key="4">
    <source>
        <dbReference type="Proteomes" id="UP000627253"/>
    </source>
</evidence>
<dbReference type="OrthoDB" id="5981048at2759"/>
<organism evidence="3 4">
    <name type="scientific">Tricholaema leucomelas</name>
    <name type="common">pied barbet</name>
    <dbReference type="NCBI Taxonomy" id="240729"/>
    <lineage>
        <taxon>Eukaryota</taxon>
        <taxon>Metazoa</taxon>
        <taxon>Chordata</taxon>
        <taxon>Craniata</taxon>
        <taxon>Vertebrata</taxon>
        <taxon>Euteleostomi</taxon>
        <taxon>Archelosauria</taxon>
        <taxon>Archosauria</taxon>
        <taxon>Dinosauria</taxon>
        <taxon>Saurischia</taxon>
        <taxon>Theropoda</taxon>
        <taxon>Coelurosauria</taxon>
        <taxon>Aves</taxon>
        <taxon>Neognathae</taxon>
        <taxon>Neoaves</taxon>
        <taxon>Telluraves</taxon>
        <taxon>Coraciimorphae</taxon>
        <taxon>Piciformes</taxon>
        <taxon>Lybiidae</taxon>
        <taxon>Tricholaema lacrymosa</taxon>
    </lineage>
</organism>
<dbReference type="InterPro" id="IPR032013">
    <property type="entry name" value="DUF4795"/>
</dbReference>
<feature type="coiled-coil region" evidence="1">
    <location>
        <begin position="33"/>
        <end position="60"/>
    </location>
</feature>
<protein>
    <submittedName>
        <fullName evidence="3">QRIC2 protein</fullName>
    </submittedName>
</protein>
<dbReference type="EMBL" id="WAAF01008175">
    <property type="protein sequence ID" value="NXX43094.1"/>
    <property type="molecule type" value="Genomic_DNA"/>
</dbReference>
<dbReference type="Proteomes" id="UP000627253">
    <property type="component" value="Unassembled WGS sequence"/>
</dbReference>
<name>A0A852IQY0_9PICI</name>
<proteinExistence type="predicted"/>
<dbReference type="PANTHER" id="PTHR46766">
    <property type="entry name" value="GLUTAMINE-RICH PROTEIN 2"/>
    <property type="match status" value="1"/>
</dbReference>
<accession>A0A852IQY0</accession>
<keyword evidence="4" id="KW-1185">Reference proteome</keyword>
<keyword evidence="1" id="KW-0175">Coiled coil</keyword>
<comment type="caution">
    <text evidence="3">The sequence shown here is derived from an EMBL/GenBank/DDBJ whole genome shotgun (WGS) entry which is preliminary data.</text>
</comment>
<feature type="non-terminal residue" evidence="3">
    <location>
        <position position="1"/>
    </location>
</feature>
<dbReference type="Pfam" id="PF16043">
    <property type="entry name" value="DUF4795"/>
    <property type="match status" value="1"/>
</dbReference>
<dbReference type="PANTHER" id="PTHR46766:SF1">
    <property type="entry name" value="GLUTAMINE-RICH PROTEIN 2"/>
    <property type="match status" value="1"/>
</dbReference>
<feature type="domain" description="DUF4795" evidence="2">
    <location>
        <begin position="2"/>
        <end position="184"/>
    </location>
</feature>
<dbReference type="AlphaFoldDB" id="A0A852IQY0"/>
<gene>
    <name evidence="3" type="primary">Qrich2</name>
    <name evidence="3" type="ORF">TRILEU_R00122</name>
</gene>
<feature type="non-terminal residue" evidence="3">
    <location>
        <position position="184"/>
    </location>
</feature>
<evidence type="ECO:0000313" key="3">
    <source>
        <dbReference type="EMBL" id="NXX43094.1"/>
    </source>
</evidence>